<dbReference type="SMART" id="SM00347">
    <property type="entry name" value="HTH_MARR"/>
    <property type="match status" value="1"/>
</dbReference>
<dbReference type="PANTHER" id="PTHR42756:SF1">
    <property type="entry name" value="TRANSCRIPTIONAL REPRESSOR OF EMRAB OPERON"/>
    <property type="match status" value="1"/>
</dbReference>
<dbReference type="InterPro" id="IPR000835">
    <property type="entry name" value="HTH_MarR-typ"/>
</dbReference>
<keyword evidence="1" id="KW-0805">Transcription regulation</keyword>
<evidence type="ECO:0000259" key="4">
    <source>
        <dbReference type="PROSITE" id="PS50995"/>
    </source>
</evidence>
<dbReference type="GO" id="GO:0003700">
    <property type="term" value="F:DNA-binding transcription factor activity"/>
    <property type="evidence" value="ECO:0007669"/>
    <property type="project" value="InterPro"/>
</dbReference>
<dbReference type="Pfam" id="PF01047">
    <property type="entry name" value="MarR"/>
    <property type="match status" value="1"/>
</dbReference>
<dbReference type="GO" id="GO:0003677">
    <property type="term" value="F:DNA binding"/>
    <property type="evidence" value="ECO:0007669"/>
    <property type="project" value="UniProtKB-KW"/>
</dbReference>
<keyword evidence="6" id="KW-1185">Reference proteome</keyword>
<dbReference type="RefSeq" id="WP_262393961.1">
    <property type="nucleotide sequence ID" value="NZ_JACRTD010000001.1"/>
</dbReference>
<dbReference type="Proteomes" id="UP000623678">
    <property type="component" value="Unassembled WGS sequence"/>
</dbReference>
<dbReference type="InterPro" id="IPR036388">
    <property type="entry name" value="WH-like_DNA-bd_sf"/>
</dbReference>
<sequence length="152" mass="17256">MDKLAKMITLDWEIACLHRKCTMKLLTEQDIHGGQPPILRSLLKLGNCSQRDLAKDLHCSPASIAVSIKRLEKSGMIMKQADQSDLRYNTITLTEKGKKAALTAKDILDKVTKQKFNGFSPEEIEKLQEFLERMKNNLTSLKETLYESEGTM</sequence>
<gene>
    <name evidence="5" type="ORF">H8705_00725</name>
</gene>
<feature type="domain" description="HTH marR-type" evidence="4">
    <location>
        <begin position="1"/>
        <end position="136"/>
    </location>
</feature>
<keyword evidence="2" id="KW-0238">DNA-binding</keyword>
<dbReference type="AlphaFoldDB" id="A0A926EP38"/>
<protein>
    <submittedName>
        <fullName evidence="5">Winged helix-turn-helix transcriptional regulator</fullName>
    </submittedName>
</protein>
<dbReference type="PANTHER" id="PTHR42756">
    <property type="entry name" value="TRANSCRIPTIONAL REGULATOR, MARR"/>
    <property type="match status" value="1"/>
</dbReference>
<dbReference type="InterPro" id="IPR036390">
    <property type="entry name" value="WH_DNA-bd_sf"/>
</dbReference>
<dbReference type="SUPFAM" id="SSF46785">
    <property type="entry name" value="Winged helix' DNA-binding domain"/>
    <property type="match status" value="1"/>
</dbReference>
<keyword evidence="3" id="KW-0804">Transcription</keyword>
<accession>A0A926EP38</accession>
<proteinExistence type="predicted"/>
<organism evidence="5 6">
    <name type="scientific">Youxingia wuxianensis</name>
    <dbReference type="NCBI Taxonomy" id="2763678"/>
    <lineage>
        <taxon>Bacteria</taxon>
        <taxon>Bacillati</taxon>
        <taxon>Bacillota</taxon>
        <taxon>Clostridia</taxon>
        <taxon>Eubacteriales</taxon>
        <taxon>Oscillospiraceae</taxon>
        <taxon>Youxingia</taxon>
    </lineage>
</organism>
<evidence type="ECO:0000313" key="6">
    <source>
        <dbReference type="Proteomes" id="UP000623678"/>
    </source>
</evidence>
<evidence type="ECO:0000256" key="3">
    <source>
        <dbReference type="ARBA" id="ARBA00023163"/>
    </source>
</evidence>
<dbReference type="PROSITE" id="PS50995">
    <property type="entry name" value="HTH_MARR_2"/>
    <property type="match status" value="1"/>
</dbReference>
<evidence type="ECO:0000256" key="2">
    <source>
        <dbReference type="ARBA" id="ARBA00023125"/>
    </source>
</evidence>
<dbReference type="PRINTS" id="PR00598">
    <property type="entry name" value="HTHMARR"/>
</dbReference>
<reference evidence="5" key="1">
    <citation type="submission" date="2020-08" db="EMBL/GenBank/DDBJ databases">
        <title>Genome public.</title>
        <authorList>
            <person name="Liu C."/>
            <person name="Sun Q."/>
        </authorList>
    </citation>
    <scope>NUCLEOTIDE SEQUENCE</scope>
    <source>
        <strain evidence="5">NSJ-64</strain>
    </source>
</reference>
<comment type="caution">
    <text evidence="5">The sequence shown here is derived from an EMBL/GenBank/DDBJ whole genome shotgun (WGS) entry which is preliminary data.</text>
</comment>
<name>A0A926EP38_9FIRM</name>
<evidence type="ECO:0000256" key="1">
    <source>
        <dbReference type="ARBA" id="ARBA00023015"/>
    </source>
</evidence>
<dbReference type="EMBL" id="JACRTD010000001">
    <property type="protein sequence ID" value="MBC8584107.1"/>
    <property type="molecule type" value="Genomic_DNA"/>
</dbReference>
<dbReference type="Gene3D" id="1.10.10.10">
    <property type="entry name" value="Winged helix-like DNA-binding domain superfamily/Winged helix DNA-binding domain"/>
    <property type="match status" value="1"/>
</dbReference>
<evidence type="ECO:0000313" key="5">
    <source>
        <dbReference type="EMBL" id="MBC8584107.1"/>
    </source>
</evidence>